<feature type="non-terminal residue" evidence="1">
    <location>
        <position position="172"/>
    </location>
</feature>
<gene>
    <name evidence="1" type="ORF">S06H3_35121</name>
</gene>
<proteinExistence type="predicted"/>
<sequence>MRRVKAAGCPDMDWFLAVMELAQRTSSFSESHDWICECQCFPSFRYCMLKIGERLLKYGTISGPDDVFFFIPEELESFIALPENYAVGEIAAERRQTWQAQKEYLGRPPYFSREPMEPDETVKYVIEAKDPVVALASIGTLVNPRPETGAILFGNCGNTGKAEGTARILVNE</sequence>
<accession>X1N112</accession>
<name>X1N112_9ZZZZ</name>
<dbReference type="EMBL" id="BARV01021161">
    <property type="protein sequence ID" value="GAI20530.1"/>
    <property type="molecule type" value="Genomic_DNA"/>
</dbReference>
<organism evidence="1">
    <name type="scientific">marine sediment metagenome</name>
    <dbReference type="NCBI Taxonomy" id="412755"/>
    <lineage>
        <taxon>unclassified sequences</taxon>
        <taxon>metagenomes</taxon>
        <taxon>ecological metagenomes</taxon>
    </lineage>
</organism>
<comment type="caution">
    <text evidence="1">The sequence shown here is derived from an EMBL/GenBank/DDBJ whole genome shotgun (WGS) entry which is preliminary data.</text>
</comment>
<dbReference type="AlphaFoldDB" id="X1N112"/>
<protein>
    <submittedName>
        <fullName evidence="1">Uncharacterized protein</fullName>
    </submittedName>
</protein>
<evidence type="ECO:0000313" key="1">
    <source>
        <dbReference type="EMBL" id="GAI20530.1"/>
    </source>
</evidence>
<reference evidence="1" key="1">
    <citation type="journal article" date="2014" name="Front. Microbiol.">
        <title>High frequency of phylogenetically diverse reductive dehalogenase-homologous genes in deep subseafloor sedimentary metagenomes.</title>
        <authorList>
            <person name="Kawai M."/>
            <person name="Futagami T."/>
            <person name="Toyoda A."/>
            <person name="Takaki Y."/>
            <person name="Nishi S."/>
            <person name="Hori S."/>
            <person name="Arai W."/>
            <person name="Tsubouchi T."/>
            <person name="Morono Y."/>
            <person name="Uchiyama I."/>
            <person name="Ito T."/>
            <person name="Fujiyama A."/>
            <person name="Inagaki F."/>
            <person name="Takami H."/>
        </authorList>
    </citation>
    <scope>NUCLEOTIDE SEQUENCE</scope>
    <source>
        <strain evidence="1">Expedition CK06-06</strain>
    </source>
</reference>